<dbReference type="Proteomes" id="UP001296943">
    <property type="component" value="Unassembled WGS sequence"/>
</dbReference>
<keyword evidence="2 4" id="KW-0560">Oxidoreductase</keyword>
<dbReference type="Pfam" id="PF02826">
    <property type="entry name" value="2-Hacid_dh_C"/>
    <property type="match status" value="1"/>
</dbReference>
<evidence type="ECO:0000313" key="8">
    <source>
        <dbReference type="Proteomes" id="UP001296943"/>
    </source>
</evidence>
<dbReference type="InterPro" id="IPR006140">
    <property type="entry name" value="D-isomer_DH_NAD-bd"/>
</dbReference>
<evidence type="ECO:0000256" key="2">
    <source>
        <dbReference type="ARBA" id="ARBA00023002"/>
    </source>
</evidence>
<evidence type="ECO:0000256" key="1">
    <source>
        <dbReference type="ARBA" id="ARBA00005854"/>
    </source>
</evidence>
<protein>
    <submittedName>
        <fullName evidence="7">Phosphoglycerate dehydrogenase-like enzyme</fullName>
    </submittedName>
</protein>
<dbReference type="SUPFAM" id="SSF51735">
    <property type="entry name" value="NAD(P)-binding Rossmann-fold domains"/>
    <property type="match status" value="1"/>
</dbReference>
<evidence type="ECO:0000259" key="6">
    <source>
        <dbReference type="Pfam" id="PF02826"/>
    </source>
</evidence>
<keyword evidence="3" id="KW-0520">NAD</keyword>
<sequence>MGKRKMVVAKNLQQELARKLQSSLSDWEIIIGKDKDIWQDHVQQAEVIAGWNNEVERLCLEHDSKLRWVQSWSAGVDSYPLDKLAKKNIHLTSANGVHGYPISETIFALMLSLTRNIHSYVRNQVEKKWHHANLRLEVHKKTIGIIGIGAIGKETAKIAKAFDMDVIGVRNTQKDEAYVDKMVTTDRLDEILPSCDYVVLTVPLTKNTYHLFGEKQFNLMKSSSFFINIGRGEVVDEAAMIQALQEEKIAGAGLDVFETEPLEKESPLWDMENVIITPHTAGATEEYDQRVVEDILIPNLRNYINEQIPSINLVDYTKGY</sequence>
<name>A0ABS2MYU5_9BACI</name>
<comment type="similarity">
    <text evidence="1 4">Belongs to the D-isomer specific 2-hydroxyacid dehydrogenase family.</text>
</comment>
<proteinExistence type="inferred from homology"/>
<dbReference type="PROSITE" id="PS00671">
    <property type="entry name" value="D_2_HYDROXYACID_DH_3"/>
    <property type="match status" value="1"/>
</dbReference>
<dbReference type="RefSeq" id="WP_204498250.1">
    <property type="nucleotide sequence ID" value="NZ_JAFBDR010000005.1"/>
</dbReference>
<feature type="domain" description="D-isomer specific 2-hydroxyacid dehydrogenase NAD-binding" evidence="6">
    <location>
        <begin position="107"/>
        <end position="281"/>
    </location>
</feature>
<evidence type="ECO:0000259" key="5">
    <source>
        <dbReference type="Pfam" id="PF00389"/>
    </source>
</evidence>
<dbReference type="Pfam" id="PF00389">
    <property type="entry name" value="2-Hacid_dh"/>
    <property type="match status" value="1"/>
</dbReference>
<dbReference type="InterPro" id="IPR036291">
    <property type="entry name" value="NAD(P)-bd_dom_sf"/>
</dbReference>
<comment type="caution">
    <text evidence="7">The sequence shown here is derived from an EMBL/GenBank/DDBJ whole genome shotgun (WGS) entry which is preliminary data.</text>
</comment>
<accession>A0ABS2MYU5</accession>
<evidence type="ECO:0000256" key="3">
    <source>
        <dbReference type="ARBA" id="ARBA00023027"/>
    </source>
</evidence>
<gene>
    <name evidence="7" type="ORF">JOC48_001318</name>
</gene>
<evidence type="ECO:0000256" key="4">
    <source>
        <dbReference type="RuleBase" id="RU003719"/>
    </source>
</evidence>
<feature type="domain" description="D-isomer specific 2-hydroxyacid dehydrogenase catalytic" evidence="5">
    <location>
        <begin position="8"/>
        <end position="308"/>
    </location>
</feature>
<reference evidence="7 8" key="1">
    <citation type="submission" date="2021-01" db="EMBL/GenBank/DDBJ databases">
        <title>Genomic Encyclopedia of Type Strains, Phase IV (KMG-IV): sequencing the most valuable type-strain genomes for metagenomic binning, comparative biology and taxonomic classification.</title>
        <authorList>
            <person name="Goeker M."/>
        </authorList>
    </citation>
    <scope>NUCLEOTIDE SEQUENCE [LARGE SCALE GENOMIC DNA]</scope>
    <source>
        <strain evidence="7 8">DSM 23711</strain>
    </source>
</reference>
<dbReference type="EMBL" id="JAFBDR010000005">
    <property type="protein sequence ID" value="MBM7570840.1"/>
    <property type="molecule type" value="Genomic_DNA"/>
</dbReference>
<keyword evidence="8" id="KW-1185">Reference proteome</keyword>
<dbReference type="SUPFAM" id="SSF52283">
    <property type="entry name" value="Formate/glycerate dehydrogenase catalytic domain-like"/>
    <property type="match status" value="1"/>
</dbReference>
<dbReference type="InterPro" id="IPR029753">
    <property type="entry name" value="D-isomer_DH_CS"/>
</dbReference>
<dbReference type="PANTHER" id="PTHR43333">
    <property type="entry name" value="2-HACID_DH_C DOMAIN-CONTAINING PROTEIN"/>
    <property type="match status" value="1"/>
</dbReference>
<dbReference type="Gene3D" id="3.40.50.720">
    <property type="entry name" value="NAD(P)-binding Rossmann-like Domain"/>
    <property type="match status" value="2"/>
</dbReference>
<dbReference type="InterPro" id="IPR006139">
    <property type="entry name" value="D-isomer_2_OHA_DH_cat_dom"/>
</dbReference>
<dbReference type="CDD" id="cd05300">
    <property type="entry name" value="2-Hacid_dh_1"/>
    <property type="match status" value="1"/>
</dbReference>
<dbReference type="PANTHER" id="PTHR43333:SF1">
    <property type="entry name" value="D-ISOMER SPECIFIC 2-HYDROXYACID DEHYDROGENASE NAD-BINDING DOMAIN-CONTAINING PROTEIN"/>
    <property type="match status" value="1"/>
</dbReference>
<evidence type="ECO:0000313" key="7">
    <source>
        <dbReference type="EMBL" id="MBM7570840.1"/>
    </source>
</evidence>
<organism evidence="7 8">
    <name type="scientific">Aquibacillus albus</name>
    <dbReference type="NCBI Taxonomy" id="1168171"/>
    <lineage>
        <taxon>Bacteria</taxon>
        <taxon>Bacillati</taxon>
        <taxon>Bacillota</taxon>
        <taxon>Bacilli</taxon>
        <taxon>Bacillales</taxon>
        <taxon>Bacillaceae</taxon>
        <taxon>Aquibacillus</taxon>
    </lineage>
</organism>